<reference evidence="2" key="2">
    <citation type="submission" date="2021-04" db="EMBL/GenBank/DDBJ databases">
        <title>Brevibacillus composti FJAT-54423, complete genome.</title>
        <authorList>
            <person name="Tang R."/>
        </authorList>
    </citation>
    <scope>NUCLEOTIDE SEQUENCE</scope>
    <source>
        <strain evidence="2">FJAT-54424</strain>
    </source>
</reference>
<dbReference type="Proteomes" id="UP000677234">
    <property type="component" value="Chromosome"/>
</dbReference>
<evidence type="ECO:0000313" key="4">
    <source>
        <dbReference type="Proteomes" id="UP000677234"/>
    </source>
</evidence>
<dbReference type="NCBIfam" id="NF033449">
    <property type="entry name" value="BREX_PglZ_3"/>
    <property type="match status" value="1"/>
</dbReference>
<reference evidence="1 3" key="1">
    <citation type="submission" date="2020-12" db="EMBL/GenBank/DDBJ databases">
        <title>strain FJAT-54423T represents a novel species of the genus Brevibacillus.</title>
        <authorList>
            <person name="Tang R."/>
        </authorList>
    </citation>
    <scope>NUCLEOTIDE SEQUENCE [LARGE SCALE GENOMIC DNA]</scope>
    <source>
        <strain evidence="1 3">FJAT-54423</strain>
    </source>
</reference>
<evidence type="ECO:0000313" key="2">
    <source>
        <dbReference type="EMBL" id="QUO40290.1"/>
    </source>
</evidence>
<dbReference type="RefSeq" id="WP_198826835.1">
    <property type="nucleotide sequence ID" value="NZ_CP066308.1"/>
</dbReference>
<organism evidence="1 3">
    <name type="scientific">Brevibacillus composti</name>
    <dbReference type="NCBI Taxonomy" id="2796470"/>
    <lineage>
        <taxon>Bacteria</taxon>
        <taxon>Bacillati</taxon>
        <taxon>Bacillota</taxon>
        <taxon>Bacilli</taxon>
        <taxon>Bacillales</taxon>
        <taxon>Paenibacillaceae</taxon>
        <taxon>Brevibacillus</taxon>
    </lineage>
</organism>
<sequence length="628" mass="71848">MNGWRQKVLECFQAPFPHLTIVSDPDQLLEDESILSTLTGQGLEIIKLQDRASFRYEMESRFKNKDQHVNCVVVSQLEDLREIPFDIWSNAQKVELRKSGLFPGLSAHIVRQLDTRTLDLLSGITISGTVSSERATIDFILRQVYGISYDSVHSLSDCLMLAMRYHRLQCEVPEVIQQYLIDDLKHRITDVPIQDWISSHHAFVQYLQQEWHGFVEDHFPESHAFWDPEVRAVLSMLFIEGDLSPVPINLDSFPDVFFWGVSYDDKRQKIEMLKEIERQVETLLSSSPDRRTWIQIARLFGKAKSILLEVQLEDEDSNLLVDMEERVEAGFEQWLSDHYGSLATLTDRNAPVMVHKTVEVLRLKGQEKVALIVCDGLSFVQWAQMERELVKDFQCEVYGSFAWIPTLTSVSRQSIFSGEIPRFFYDSINTTSKEEKAWKTVWERNGVPSVYVTYERGLGQGEYDRSNIAALAKSNTKVAGLVIDTIDQLTHHTIQGQLGMYAAIDVWLKQRYLQTLLLDLLNAGFNVYLTSDHGNKESKGVGRTNDGTLPETRGERVRVYRDVVLRDQAAVQYSSKRWSGTGLPDDYYVLIAQSGEAFVREGEIVVSHGGASIEEVIVPFVHIQKKIM</sequence>
<accession>A0A7T5EIH5</accession>
<dbReference type="KEGG" id="bcop:JD108_15005"/>
<evidence type="ECO:0000313" key="1">
    <source>
        <dbReference type="EMBL" id="QQE73209.1"/>
    </source>
</evidence>
<evidence type="ECO:0000313" key="3">
    <source>
        <dbReference type="Proteomes" id="UP000595847"/>
    </source>
</evidence>
<dbReference type="EMBL" id="CP066308">
    <property type="protein sequence ID" value="QQE73209.1"/>
    <property type="molecule type" value="Genomic_DNA"/>
</dbReference>
<dbReference type="Pfam" id="PF08665">
    <property type="entry name" value="PglZ"/>
    <property type="match status" value="1"/>
</dbReference>
<dbReference type="AlphaFoldDB" id="A0A7T5EIH5"/>
<gene>
    <name evidence="1" type="primary">pglZ</name>
    <name evidence="1" type="ORF">JD108_15005</name>
    <name evidence="2" type="ORF">KDJ56_14950</name>
</gene>
<dbReference type="SUPFAM" id="SSF53649">
    <property type="entry name" value="Alkaline phosphatase-like"/>
    <property type="match status" value="1"/>
</dbReference>
<proteinExistence type="predicted"/>
<dbReference type="Proteomes" id="UP000595847">
    <property type="component" value="Chromosome"/>
</dbReference>
<protein>
    <submittedName>
        <fullName evidence="1">BREX-3 system phosphatase PglZ</fullName>
    </submittedName>
</protein>
<dbReference type="EMBL" id="CP073708">
    <property type="protein sequence ID" value="QUO40290.1"/>
    <property type="molecule type" value="Genomic_DNA"/>
</dbReference>
<keyword evidence="4" id="KW-1185">Reference proteome</keyword>
<dbReference type="InterPro" id="IPR017850">
    <property type="entry name" value="Alkaline_phosphatase_core_sf"/>
</dbReference>
<name>A0A7T5EIH5_9BACL</name>